<accession>A0A6M3K816</accession>
<name>A0A6M3K816_9ZZZZ</name>
<gene>
    <name evidence="3" type="ORF">MM415A01190_0003</name>
    <name evidence="2" type="ORF">MM415B00683_0033</name>
</gene>
<evidence type="ECO:0000256" key="1">
    <source>
        <dbReference type="SAM" id="MobiDB-lite"/>
    </source>
</evidence>
<evidence type="ECO:0000313" key="3">
    <source>
        <dbReference type="EMBL" id="QJA77898.1"/>
    </source>
</evidence>
<dbReference type="EMBL" id="MT142309">
    <property type="protein sequence ID" value="QJA77898.1"/>
    <property type="molecule type" value="Genomic_DNA"/>
</dbReference>
<evidence type="ECO:0000313" key="2">
    <source>
        <dbReference type="EMBL" id="QJA62963.1"/>
    </source>
</evidence>
<dbReference type="AlphaFoldDB" id="A0A6M3K816"/>
<dbReference type="EMBL" id="MT141486">
    <property type="protein sequence ID" value="QJA62963.1"/>
    <property type="molecule type" value="Genomic_DNA"/>
</dbReference>
<feature type="compositionally biased region" description="Basic and acidic residues" evidence="1">
    <location>
        <begin position="90"/>
        <end position="106"/>
    </location>
</feature>
<reference evidence="3" key="1">
    <citation type="submission" date="2020-03" db="EMBL/GenBank/DDBJ databases">
        <title>The deep terrestrial virosphere.</title>
        <authorList>
            <person name="Holmfeldt K."/>
            <person name="Nilsson E."/>
            <person name="Simone D."/>
            <person name="Lopez-Fernandez M."/>
            <person name="Wu X."/>
            <person name="de Brujin I."/>
            <person name="Lundin D."/>
            <person name="Andersson A."/>
            <person name="Bertilsson S."/>
            <person name="Dopson M."/>
        </authorList>
    </citation>
    <scope>NUCLEOTIDE SEQUENCE</scope>
    <source>
        <strain evidence="3">MM415A01190</strain>
        <strain evidence="2">MM415B00683</strain>
    </source>
</reference>
<protein>
    <submittedName>
        <fullName evidence="3">Uncharacterized protein</fullName>
    </submittedName>
</protein>
<proteinExistence type="predicted"/>
<feature type="region of interest" description="Disordered" evidence="1">
    <location>
        <begin position="90"/>
        <end position="114"/>
    </location>
</feature>
<sequence length="114" mass="13178">MDNDKRFHFYSGRFCVPNYMRESVLNYIEHGIPVGDFLTAIICNNLKESYLCADENNLLNIPAYVNFFYNHAPSTCWGSKEKMDAWIKQKQEERNEELANSEKRPGNEGSESSG</sequence>
<organism evidence="3">
    <name type="scientific">viral metagenome</name>
    <dbReference type="NCBI Taxonomy" id="1070528"/>
    <lineage>
        <taxon>unclassified sequences</taxon>
        <taxon>metagenomes</taxon>
        <taxon>organismal metagenomes</taxon>
    </lineage>
</organism>